<evidence type="ECO:0000313" key="4">
    <source>
        <dbReference type="Proteomes" id="UP000002009"/>
    </source>
</evidence>
<dbReference type="Gene3D" id="1.10.472.10">
    <property type="entry name" value="Cyclin-like"/>
    <property type="match status" value="2"/>
</dbReference>
<keyword evidence="4" id="KW-1185">Reference proteome</keyword>
<dbReference type="InterPro" id="IPR036915">
    <property type="entry name" value="Cyclin-like_sf"/>
</dbReference>
<feature type="compositionally biased region" description="Basic and acidic residues" evidence="1">
    <location>
        <begin position="111"/>
        <end position="120"/>
    </location>
</feature>
<dbReference type="RefSeq" id="XP_002501148.1">
    <property type="nucleotide sequence ID" value="XM_002501102.1"/>
</dbReference>
<feature type="region of interest" description="Disordered" evidence="1">
    <location>
        <begin position="97"/>
        <end position="246"/>
    </location>
</feature>
<accession>C1E2U8</accession>
<dbReference type="GeneID" id="8241911"/>
<dbReference type="SMART" id="SM01332">
    <property type="entry name" value="Cyclin_C"/>
    <property type="match status" value="1"/>
</dbReference>
<dbReference type="AlphaFoldDB" id="C1E2U8"/>
<name>C1E2U8_MICCC</name>
<gene>
    <name evidence="3" type="ORF">MICPUN_113653</name>
</gene>
<evidence type="ECO:0000313" key="3">
    <source>
        <dbReference type="EMBL" id="ACO62406.1"/>
    </source>
</evidence>
<dbReference type="InterPro" id="IPR004367">
    <property type="entry name" value="Cyclin_C-dom"/>
</dbReference>
<feature type="compositionally biased region" description="Basic and acidic residues" evidence="1">
    <location>
        <begin position="131"/>
        <end position="147"/>
    </location>
</feature>
<dbReference type="Proteomes" id="UP000002009">
    <property type="component" value="Chromosome 3"/>
</dbReference>
<feature type="compositionally biased region" description="Basic and acidic residues" evidence="1">
    <location>
        <begin position="12"/>
        <end position="24"/>
    </location>
</feature>
<sequence>MVSTRTRSAAAEARKKPALHDITNDGKGGAKRKSAGGQIAEAGPQTVAKEEVPVAARTRSTRKKDSAVAGRADIIAKFAAGQKGDVPAEALEAKFERAANGNATGKKRKPLEHIQHEAPKRKEKRLTRATSRKDAEADLGARLDPRNRRGRGRGGGRVSVLRRRRQTPQREAHRASAVRHQWPALQHQDASGPRGLDVAAAQHPGAGRRDPAPRDTIPRHLPESQRCAPAPPAPREPAQPRITEVSSPSAHEFADAAEVVTFTRSQLLLAEKALLRELGYFLYHPTSSSFAGAYLARLMPGLRKEGLMEPRAREHRFLADGWNTNPCEDVSEIVDYLLEASTIAHGSLQFSPSAVAAAAVSYTLEKIWGVRWDSMRELHKMSGYTKHDLAKVYAFFDRLISDAYDSEELGRGLHINDKHQNATSILWRKAFFTIEGLDEGSRREWAIREGGRDRRPGEGRSVDGSFCLRMDARGGWRARGWDAARREPRAGAGMIGISDGEIETRAVSTTPEKQTTHLRGAPA</sequence>
<dbReference type="InParanoid" id="C1E2U8"/>
<protein>
    <submittedName>
        <fullName evidence="3">Cyclin B like protein</fullName>
    </submittedName>
</protein>
<organism evidence="3 4">
    <name type="scientific">Micromonas commoda (strain RCC299 / NOUM17 / CCMP2709)</name>
    <name type="common">Picoplanktonic green alga</name>
    <dbReference type="NCBI Taxonomy" id="296587"/>
    <lineage>
        <taxon>Eukaryota</taxon>
        <taxon>Viridiplantae</taxon>
        <taxon>Chlorophyta</taxon>
        <taxon>Mamiellophyceae</taxon>
        <taxon>Mamiellales</taxon>
        <taxon>Mamiellaceae</taxon>
        <taxon>Micromonas</taxon>
    </lineage>
</organism>
<proteinExistence type="predicted"/>
<dbReference type="KEGG" id="mis:MICPUN_113653"/>
<feature type="domain" description="Cyclin C-terminal" evidence="2">
    <location>
        <begin position="285"/>
        <end position="435"/>
    </location>
</feature>
<dbReference type="Pfam" id="PF02984">
    <property type="entry name" value="Cyclin_C"/>
    <property type="match status" value="1"/>
</dbReference>
<dbReference type="SUPFAM" id="SSF47954">
    <property type="entry name" value="Cyclin-like"/>
    <property type="match status" value="1"/>
</dbReference>
<feature type="compositionally biased region" description="Basic residues" evidence="1">
    <location>
        <begin position="148"/>
        <end position="167"/>
    </location>
</feature>
<evidence type="ECO:0000256" key="1">
    <source>
        <dbReference type="SAM" id="MobiDB-lite"/>
    </source>
</evidence>
<feature type="compositionally biased region" description="Low complexity" evidence="1">
    <location>
        <begin position="1"/>
        <end position="11"/>
    </location>
</feature>
<feature type="compositionally biased region" description="Basic and acidic residues" evidence="1">
    <location>
        <begin position="207"/>
        <end position="223"/>
    </location>
</feature>
<dbReference type="STRING" id="296587.C1E2U8"/>
<dbReference type="OrthoDB" id="5590282at2759"/>
<dbReference type="EMBL" id="CP001324">
    <property type="protein sequence ID" value="ACO62406.1"/>
    <property type="molecule type" value="Genomic_DNA"/>
</dbReference>
<feature type="region of interest" description="Disordered" evidence="1">
    <location>
        <begin position="1"/>
        <end position="70"/>
    </location>
</feature>
<reference evidence="3 4" key="1">
    <citation type="journal article" date="2009" name="Science">
        <title>Green evolution and dynamic adaptations revealed by genomes of the marine picoeukaryotes Micromonas.</title>
        <authorList>
            <person name="Worden A.Z."/>
            <person name="Lee J.H."/>
            <person name="Mock T."/>
            <person name="Rouze P."/>
            <person name="Simmons M.P."/>
            <person name="Aerts A.L."/>
            <person name="Allen A.E."/>
            <person name="Cuvelier M.L."/>
            <person name="Derelle E."/>
            <person name="Everett M.V."/>
            <person name="Foulon E."/>
            <person name="Grimwood J."/>
            <person name="Gundlach H."/>
            <person name="Henrissat B."/>
            <person name="Napoli C."/>
            <person name="McDonald S.M."/>
            <person name="Parker M.S."/>
            <person name="Rombauts S."/>
            <person name="Salamov A."/>
            <person name="Von Dassow P."/>
            <person name="Badger J.H."/>
            <person name="Coutinho P.M."/>
            <person name="Demir E."/>
            <person name="Dubchak I."/>
            <person name="Gentemann C."/>
            <person name="Eikrem W."/>
            <person name="Gready J.E."/>
            <person name="John U."/>
            <person name="Lanier W."/>
            <person name="Lindquist E.A."/>
            <person name="Lucas S."/>
            <person name="Mayer K.F."/>
            <person name="Moreau H."/>
            <person name="Not F."/>
            <person name="Otillar R."/>
            <person name="Panaud O."/>
            <person name="Pangilinan J."/>
            <person name="Paulsen I."/>
            <person name="Piegu B."/>
            <person name="Poliakov A."/>
            <person name="Robbens S."/>
            <person name="Schmutz J."/>
            <person name="Toulza E."/>
            <person name="Wyss T."/>
            <person name="Zelensky A."/>
            <person name="Zhou K."/>
            <person name="Armbrust E.V."/>
            <person name="Bhattacharya D."/>
            <person name="Goodenough U.W."/>
            <person name="Van de Peer Y."/>
            <person name="Grigoriev I.V."/>
        </authorList>
    </citation>
    <scope>NUCLEOTIDE SEQUENCE [LARGE SCALE GENOMIC DNA]</scope>
    <source>
        <strain evidence="4">RCC299 / NOUM17</strain>
    </source>
</reference>
<evidence type="ECO:0000259" key="2">
    <source>
        <dbReference type="SMART" id="SM01332"/>
    </source>
</evidence>